<comment type="caution">
    <text evidence="14">The sequence shown here is derived from an EMBL/GenBank/DDBJ whole genome shotgun (WGS) entry which is preliminary data.</text>
</comment>
<keyword evidence="9" id="KW-0406">Ion transport</keyword>
<dbReference type="GO" id="GO:0016020">
    <property type="term" value="C:membrane"/>
    <property type="evidence" value="ECO:0007669"/>
    <property type="project" value="UniProtKB-SubCell"/>
</dbReference>
<sequence length="224" mass="24589">MTGPVGGPGDSPIAREDAAISRVASSERVKAFTDAVVAIAMTLLILPLLDSVGEAAQQDLTTLEWLQDNFGSIIAFLISFVIIANFWTTHHRVFARVERVSEPLLWLTIAWMLTIVWLPVATAMTGQMKSDALQYVLYIGSMALTSILLMCTRLYLRAHPQLHDIPREALTSGIIADVLISALFVVAMLIAILVPGVGYNAMFLLLLSVPIHRLVGRWRPVSVR</sequence>
<dbReference type="PANTHER" id="PTHR31462">
    <property type="entry name" value="ENDOSOMAL/LYSOSOMAL POTASSIUM CHANNEL TMEM175"/>
    <property type="match status" value="1"/>
</dbReference>
<proteinExistence type="inferred from homology"/>
<comment type="subcellular location">
    <subcellularLocation>
        <location evidence="1">Membrane</location>
        <topology evidence="1">Multi-pass membrane protein</topology>
    </subcellularLocation>
</comment>
<evidence type="ECO:0000256" key="9">
    <source>
        <dbReference type="ARBA" id="ARBA00023065"/>
    </source>
</evidence>
<evidence type="ECO:0000256" key="7">
    <source>
        <dbReference type="ARBA" id="ARBA00022958"/>
    </source>
</evidence>
<dbReference type="GO" id="GO:0015252">
    <property type="term" value="F:proton channel activity"/>
    <property type="evidence" value="ECO:0007669"/>
    <property type="project" value="InterPro"/>
</dbReference>
<keyword evidence="3" id="KW-0813">Transport</keyword>
<evidence type="ECO:0000256" key="11">
    <source>
        <dbReference type="ARBA" id="ARBA00023303"/>
    </source>
</evidence>
<dbReference type="PANTHER" id="PTHR31462:SF5">
    <property type="entry name" value="ENDOSOMAL_LYSOSOMAL PROTON CHANNEL TMEM175"/>
    <property type="match status" value="1"/>
</dbReference>
<dbReference type="RefSeq" id="WP_150449491.1">
    <property type="nucleotide sequence ID" value="NZ_VYSA01000002.1"/>
</dbReference>
<feature type="transmembrane region" description="Helical" evidence="13">
    <location>
        <begin position="100"/>
        <end position="120"/>
    </location>
</feature>
<evidence type="ECO:0000256" key="5">
    <source>
        <dbReference type="ARBA" id="ARBA00022692"/>
    </source>
</evidence>
<protein>
    <submittedName>
        <fullName evidence="14">DUF1211 domain-containing protein</fullName>
    </submittedName>
</protein>
<organism evidence="14 15">
    <name type="scientific">Microbacterium rhizomatis</name>
    <dbReference type="NCBI Taxonomy" id="1631477"/>
    <lineage>
        <taxon>Bacteria</taxon>
        <taxon>Bacillati</taxon>
        <taxon>Actinomycetota</taxon>
        <taxon>Actinomycetes</taxon>
        <taxon>Micrococcales</taxon>
        <taxon>Microbacteriaceae</taxon>
        <taxon>Microbacterium</taxon>
    </lineage>
</organism>
<evidence type="ECO:0000256" key="12">
    <source>
        <dbReference type="ARBA" id="ARBA00034430"/>
    </source>
</evidence>
<evidence type="ECO:0000256" key="8">
    <source>
        <dbReference type="ARBA" id="ARBA00022989"/>
    </source>
</evidence>
<evidence type="ECO:0000256" key="10">
    <source>
        <dbReference type="ARBA" id="ARBA00023136"/>
    </source>
</evidence>
<keyword evidence="11" id="KW-0407">Ion channel</keyword>
<dbReference type="GO" id="GO:0005267">
    <property type="term" value="F:potassium channel activity"/>
    <property type="evidence" value="ECO:0007669"/>
    <property type="project" value="UniProtKB-KW"/>
</dbReference>
<comment type="catalytic activity">
    <reaction evidence="12">
        <text>K(+)(in) = K(+)(out)</text>
        <dbReference type="Rhea" id="RHEA:29463"/>
        <dbReference type="ChEBI" id="CHEBI:29103"/>
    </reaction>
</comment>
<dbReference type="Proteomes" id="UP000325827">
    <property type="component" value="Unassembled WGS sequence"/>
</dbReference>
<keyword evidence="8 13" id="KW-1133">Transmembrane helix</keyword>
<name>A0A5J5J4J2_9MICO</name>
<keyword evidence="6" id="KW-0631">Potassium channel</keyword>
<accession>A0A5J5J4J2</accession>
<keyword evidence="15" id="KW-1185">Reference proteome</keyword>
<comment type="similarity">
    <text evidence="2">Belongs to the TMEM175 family.</text>
</comment>
<evidence type="ECO:0000256" key="6">
    <source>
        <dbReference type="ARBA" id="ARBA00022826"/>
    </source>
</evidence>
<dbReference type="AlphaFoldDB" id="A0A5J5J4J2"/>
<feature type="transmembrane region" description="Helical" evidence="13">
    <location>
        <begin position="132"/>
        <end position="156"/>
    </location>
</feature>
<evidence type="ECO:0000256" key="13">
    <source>
        <dbReference type="SAM" id="Phobius"/>
    </source>
</evidence>
<dbReference type="InterPro" id="IPR010617">
    <property type="entry name" value="TMEM175-like"/>
</dbReference>
<keyword evidence="7" id="KW-0630">Potassium</keyword>
<evidence type="ECO:0000256" key="3">
    <source>
        <dbReference type="ARBA" id="ARBA00022448"/>
    </source>
</evidence>
<reference evidence="15" key="1">
    <citation type="submission" date="2019-09" db="EMBL/GenBank/DDBJ databases">
        <title>Mumia zhuanghuii sp. nov. isolated from the intestinal contents of plateau pika (Ochotona curzoniae) in the Qinghai-Tibet plateau of China.</title>
        <authorList>
            <person name="Tian Z."/>
        </authorList>
    </citation>
    <scope>NUCLEOTIDE SEQUENCE [LARGE SCALE GENOMIC DNA]</scope>
    <source>
        <strain evidence="15">JCM 30598</strain>
    </source>
</reference>
<dbReference type="OrthoDB" id="7626281at2"/>
<keyword evidence="4" id="KW-0633">Potassium transport</keyword>
<feature type="transmembrane region" description="Helical" evidence="13">
    <location>
        <begin position="197"/>
        <end position="215"/>
    </location>
</feature>
<gene>
    <name evidence="14" type="ORF">F6B43_13895</name>
</gene>
<evidence type="ECO:0000256" key="1">
    <source>
        <dbReference type="ARBA" id="ARBA00004141"/>
    </source>
</evidence>
<evidence type="ECO:0000313" key="14">
    <source>
        <dbReference type="EMBL" id="KAA9108459.1"/>
    </source>
</evidence>
<feature type="transmembrane region" description="Helical" evidence="13">
    <location>
        <begin position="168"/>
        <end position="191"/>
    </location>
</feature>
<evidence type="ECO:0000256" key="2">
    <source>
        <dbReference type="ARBA" id="ARBA00006920"/>
    </source>
</evidence>
<keyword evidence="5 13" id="KW-0812">Transmembrane</keyword>
<dbReference type="Pfam" id="PF06736">
    <property type="entry name" value="TMEM175"/>
    <property type="match status" value="1"/>
</dbReference>
<evidence type="ECO:0000256" key="4">
    <source>
        <dbReference type="ARBA" id="ARBA00022538"/>
    </source>
</evidence>
<dbReference type="EMBL" id="VYSA01000002">
    <property type="protein sequence ID" value="KAA9108459.1"/>
    <property type="molecule type" value="Genomic_DNA"/>
</dbReference>
<evidence type="ECO:0000313" key="15">
    <source>
        <dbReference type="Proteomes" id="UP000325827"/>
    </source>
</evidence>
<keyword evidence="10 13" id="KW-0472">Membrane</keyword>
<feature type="transmembrane region" description="Helical" evidence="13">
    <location>
        <begin position="69"/>
        <end position="88"/>
    </location>
</feature>